<proteinExistence type="predicted"/>
<keyword evidence="3" id="KW-1185">Reference proteome</keyword>
<dbReference type="AlphaFoldDB" id="A0A0C2WCF6"/>
<protein>
    <submittedName>
        <fullName evidence="2">Uncharacterized protein</fullName>
    </submittedName>
</protein>
<accession>A0A0C2WCF6</accession>
<reference evidence="3" key="2">
    <citation type="submission" date="2015-01" db="EMBL/GenBank/DDBJ databases">
        <title>Evolutionary Origins and Diversification of the Mycorrhizal Mutualists.</title>
        <authorList>
            <consortium name="DOE Joint Genome Institute"/>
            <consortium name="Mycorrhizal Genomics Consortium"/>
            <person name="Kohler A."/>
            <person name="Kuo A."/>
            <person name="Nagy L.G."/>
            <person name="Floudas D."/>
            <person name="Copeland A."/>
            <person name="Barry K.W."/>
            <person name="Cichocki N."/>
            <person name="Veneault-Fourrey C."/>
            <person name="LaButti K."/>
            <person name="Lindquist E.A."/>
            <person name="Lipzen A."/>
            <person name="Lundell T."/>
            <person name="Morin E."/>
            <person name="Murat C."/>
            <person name="Riley R."/>
            <person name="Ohm R."/>
            <person name="Sun H."/>
            <person name="Tunlid A."/>
            <person name="Henrissat B."/>
            <person name="Grigoriev I.V."/>
            <person name="Hibbett D.S."/>
            <person name="Martin F."/>
        </authorList>
    </citation>
    <scope>NUCLEOTIDE SEQUENCE [LARGE SCALE GENOMIC DNA]</scope>
    <source>
        <strain evidence="3">MAFF 305830</strain>
    </source>
</reference>
<dbReference type="HOGENOM" id="CLU_2224824_0_0_1"/>
<feature type="region of interest" description="Disordered" evidence="1">
    <location>
        <begin position="46"/>
        <end position="100"/>
    </location>
</feature>
<organism evidence="2 3">
    <name type="scientific">Serendipita vermifera MAFF 305830</name>
    <dbReference type="NCBI Taxonomy" id="933852"/>
    <lineage>
        <taxon>Eukaryota</taxon>
        <taxon>Fungi</taxon>
        <taxon>Dikarya</taxon>
        <taxon>Basidiomycota</taxon>
        <taxon>Agaricomycotina</taxon>
        <taxon>Agaricomycetes</taxon>
        <taxon>Sebacinales</taxon>
        <taxon>Serendipitaceae</taxon>
        <taxon>Serendipita</taxon>
    </lineage>
</organism>
<reference evidence="2 3" key="1">
    <citation type="submission" date="2014-04" db="EMBL/GenBank/DDBJ databases">
        <authorList>
            <consortium name="DOE Joint Genome Institute"/>
            <person name="Kuo A."/>
            <person name="Zuccaro A."/>
            <person name="Kohler A."/>
            <person name="Nagy L.G."/>
            <person name="Floudas D."/>
            <person name="Copeland A."/>
            <person name="Barry K.W."/>
            <person name="Cichocki N."/>
            <person name="Veneault-Fourrey C."/>
            <person name="LaButti K."/>
            <person name="Lindquist E.A."/>
            <person name="Lipzen A."/>
            <person name="Lundell T."/>
            <person name="Morin E."/>
            <person name="Murat C."/>
            <person name="Sun H."/>
            <person name="Tunlid A."/>
            <person name="Henrissat B."/>
            <person name="Grigoriev I.V."/>
            <person name="Hibbett D.S."/>
            <person name="Martin F."/>
            <person name="Nordberg H.P."/>
            <person name="Cantor M.N."/>
            <person name="Hua S.X."/>
        </authorList>
    </citation>
    <scope>NUCLEOTIDE SEQUENCE [LARGE SCALE GENOMIC DNA]</scope>
    <source>
        <strain evidence="2 3">MAFF 305830</strain>
    </source>
</reference>
<evidence type="ECO:0000256" key="1">
    <source>
        <dbReference type="SAM" id="MobiDB-lite"/>
    </source>
</evidence>
<gene>
    <name evidence="2" type="ORF">M408DRAFT_245983</name>
</gene>
<dbReference type="Proteomes" id="UP000054097">
    <property type="component" value="Unassembled WGS sequence"/>
</dbReference>
<evidence type="ECO:0000313" key="2">
    <source>
        <dbReference type="EMBL" id="KIM24093.1"/>
    </source>
</evidence>
<dbReference type="EMBL" id="KN824328">
    <property type="protein sequence ID" value="KIM24093.1"/>
    <property type="molecule type" value="Genomic_DNA"/>
</dbReference>
<sequence>MIPASRLDPPYHTSLVLIPSMSHLPGSRKRKGVPSDAVEHEAIKARLHGGKRRRREDFEANSDTGHIEYTQGVRVAERSRPVGRPARSRDPSPVAGPPTVCHELFI</sequence>
<name>A0A0C2WCF6_SERVB</name>
<evidence type="ECO:0000313" key="3">
    <source>
        <dbReference type="Proteomes" id="UP000054097"/>
    </source>
</evidence>